<organism evidence="21 22">
    <name type="scientific">Saccoglossus kowalevskii</name>
    <name type="common">Acorn worm</name>
    <dbReference type="NCBI Taxonomy" id="10224"/>
    <lineage>
        <taxon>Eukaryota</taxon>
        <taxon>Metazoa</taxon>
        <taxon>Hemichordata</taxon>
        <taxon>Enteropneusta</taxon>
        <taxon>Harrimaniidae</taxon>
        <taxon>Saccoglossus</taxon>
    </lineage>
</organism>
<evidence type="ECO:0000256" key="7">
    <source>
        <dbReference type="ARBA" id="ARBA00022741"/>
    </source>
</evidence>
<dbReference type="Gene3D" id="3.40.50.2300">
    <property type="match status" value="3"/>
</dbReference>
<protein>
    <recommendedName>
        <fullName evidence="3 16">Guanylate cyclase</fullName>
        <ecNumber evidence="3 16">4.6.1.2</ecNumber>
    </recommendedName>
</protein>
<evidence type="ECO:0000256" key="13">
    <source>
        <dbReference type="ARBA" id="ARBA00023239"/>
    </source>
</evidence>
<accession>A0ABM0GQ02</accession>
<dbReference type="Pfam" id="PF07714">
    <property type="entry name" value="PK_Tyr_Ser-Thr"/>
    <property type="match status" value="1"/>
</dbReference>
<keyword evidence="4" id="KW-1003">Cell membrane</keyword>
<evidence type="ECO:0000256" key="17">
    <source>
        <dbReference type="SAM" id="Coils"/>
    </source>
</evidence>
<dbReference type="InterPro" id="IPR001054">
    <property type="entry name" value="A/G_cyclase"/>
</dbReference>
<dbReference type="InterPro" id="IPR000719">
    <property type="entry name" value="Prot_kinase_dom"/>
</dbReference>
<evidence type="ECO:0000259" key="19">
    <source>
        <dbReference type="PROSITE" id="PS50011"/>
    </source>
</evidence>
<dbReference type="Proteomes" id="UP000694865">
    <property type="component" value="Unplaced"/>
</dbReference>
<comment type="subcellular location">
    <subcellularLocation>
        <location evidence="2">Cell membrane</location>
        <topology evidence="2">Single-pass type I membrane protein</topology>
    </subcellularLocation>
</comment>
<keyword evidence="17" id="KW-0175">Coiled coil</keyword>
<evidence type="ECO:0000256" key="12">
    <source>
        <dbReference type="ARBA" id="ARBA00023180"/>
    </source>
</evidence>
<feature type="transmembrane region" description="Helical" evidence="18">
    <location>
        <begin position="423"/>
        <end position="448"/>
    </location>
</feature>
<evidence type="ECO:0000256" key="18">
    <source>
        <dbReference type="SAM" id="Phobius"/>
    </source>
</evidence>
<evidence type="ECO:0000256" key="4">
    <source>
        <dbReference type="ARBA" id="ARBA00022475"/>
    </source>
</evidence>
<keyword evidence="12" id="KW-0325">Glycoprotein</keyword>
<evidence type="ECO:0000259" key="20">
    <source>
        <dbReference type="PROSITE" id="PS50125"/>
    </source>
</evidence>
<evidence type="ECO:0000256" key="8">
    <source>
        <dbReference type="ARBA" id="ARBA00022989"/>
    </source>
</evidence>
<dbReference type="Pfam" id="PF00211">
    <property type="entry name" value="Guanylate_cyc"/>
    <property type="match status" value="1"/>
</dbReference>
<evidence type="ECO:0000313" key="22">
    <source>
        <dbReference type="RefSeq" id="XP_002734779.1"/>
    </source>
</evidence>
<keyword evidence="14 16" id="KW-0141">cGMP biosynthesis</keyword>
<sequence length="1035" mass="117152">MSVLLEFSVDPYKDGFTGMRVIPAIDIAVDNINNDPGLLQGHEIVVITNDSRCSTVPAIIVLTDVRTFIDPDVIMGPACWVSMDVIGSLGGHWKLPILSGAAVDPVLSDRDTFPTLVRTYPHFRKLSAALVKMLEYFEFHLIGFMFDMNDSTYYILGFSIDMWVKNNAANVSFPSDPAGRRSITPNNYENVLMNVTSVSRIIIICASADEVREIMLHAYDHGMTTGEYAFFNIELYRDPKYGDFPWKRNDGRDAEAKKAYEALMTVTLLTPTSDEYVEFSEEVKRRAKRDYNFTYEDDVVNNFVGAFHDAVILYALALNETLAAGEDPRNGMKITRRMWNRTFEGITGNVTIDGNGDRDADYSLLDMTDPERGTFEVVLNYYGDRKAVEKVADIHWPGGATGPPPDVPACGFQNEFCPPKEELSLIAIIGIVLACLVIIVIVIALLIYRKYKLEAELAKMTWKVAWEDISFSKTDRSRVMSTAAVNAAFSKSHGSRKSSTRCSSFGTCDFDRQIFTRVAQYKGNVIAIKKVNKKKVELTRDVLLELKYMRDLEHNHIVRFVGACVDPPHIAMLTEYCPKGSLQDILQNDAIKMDWVFRYSLMHDIIKGLHFLYHSSAIKVHGNLKSSNCVVDSRFVVKLTDFGLHKFKEDSKEIENSHAYYQKLLWRSPEMLRDPNRKASSDADVYSFGIILQEIIQRTGPYESSSSTMTPQEIVERVKNVESPPFRPVVDKDSCPLELHQLMEKCLAELPSDRPDVSEVRSYVRKLNRNSDSENILDNLLQRMEQYANNLESLVEERTEAFLEEKRKSEELLYSILPNSVAKQLCRGESVEPECYEMVTIYFSDIVGFTSLSAGSNPMQVVDLLNDLYTCFDTIINNFDVYKVETIGDAYMVVSGLPVRNGSRHAREVARMSLALLQAVDNFKIRHRPNEKLKLRIGIHSGPCVSGVVGLKMPRYCLFGDTVNTASRLESNGEPLRIHVSTSTKMILDTFHTFILQLRGEIEMKGKGKQTTYWLLGERPPTREDSRSTICSIPR</sequence>
<reference evidence="22" key="1">
    <citation type="submission" date="2025-08" db="UniProtKB">
        <authorList>
            <consortium name="RefSeq"/>
        </authorList>
    </citation>
    <scope>IDENTIFICATION</scope>
    <source>
        <tissue evidence="22">Testes</tissue>
    </source>
</reference>
<evidence type="ECO:0000256" key="2">
    <source>
        <dbReference type="ARBA" id="ARBA00004251"/>
    </source>
</evidence>
<dbReference type="InterPro" id="IPR029787">
    <property type="entry name" value="Nucleotide_cyclase"/>
</dbReference>
<dbReference type="InterPro" id="IPR011009">
    <property type="entry name" value="Kinase-like_dom_sf"/>
</dbReference>
<dbReference type="PANTHER" id="PTHR11920:SF494">
    <property type="entry name" value="ATRIAL NATRIURETIC PEPTIDE RECEPTOR 2"/>
    <property type="match status" value="1"/>
</dbReference>
<keyword evidence="11" id="KW-0675">Receptor</keyword>
<dbReference type="SMART" id="SM00044">
    <property type="entry name" value="CYCc"/>
    <property type="match status" value="1"/>
</dbReference>
<dbReference type="InterPro" id="IPR001170">
    <property type="entry name" value="ANPR/GUC"/>
</dbReference>
<name>A0ABM0GQ02_SACKO</name>
<dbReference type="RefSeq" id="XP_002734779.1">
    <property type="nucleotide sequence ID" value="XM_002734733.1"/>
</dbReference>
<evidence type="ECO:0000256" key="16">
    <source>
        <dbReference type="RuleBase" id="RU003431"/>
    </source>
</evidence>
<keyword evidence="21" id="KW-1185">Reference proteome</keyword>
<dbReference type="CDD" id="cd14042">
    <property type="entry name" value="PK_GC-A_B"/>
    <property type="match status" value="1"/>
</dbReference>
<keyword evidence="5 18" id="KW-0812">Transmembrane</keyword>
<feature type="coiled-coil region" evidence="17">
    <location>
        <begin position="770"/>
        <end position="804"/>
    </location>
</feature>
<dbReference type="EC" id="4.6.1.2" evidence="3 16"/>
<dbReference type="Pfam" id="PF01094">
    <property type="entry name" value="ANF_receptor"/>
    <property type="match status" value="1"/>
</dbReference>
<dbReference type="Gene3D" id="1.10.510.10">
    <property type="entry name" value="Transferase(Phosphotransferase) domain 1"/>
    <property type="match status" value="1"/>
</dbReference>
<keyword evidence="10 18" id="KW-0472">Membrane</keyword>
<evidence type="ECO:0000256" key="14">
    <source>
        <dbReference type="ARBA" id="ARBA00023293"/>
    </source>
</evidence>
<feature type="domain" description="Protein kinase" evidence="19">
    <location>
        <begin position="499"/>
        <end position="764"/>
    </location>
</feature>
<comment type="similarity">
    <text evidence="15">Belongs to the adenylyl cyclase class-4/guanylyl cyclase family.</text>
</comment>
<evidence type="ECO:0000256" key="10">
    <source>
        <dbReference type="ARBA" id="ARBA00023136"/>
    </source>
</evidence>
<dbReference type="InterPro" id="IPR050401">
    <property type="entry name" value="Cyclic_nucleotide_synthase"/>
</dbReference>
<keyword evidence="9" id="KW-0342">GTP-binding</keyword>
<dbReference type="GeneID" id="100372872"/>
<dbReference type="InterPro" id="IPR028082">
    <property type="entry name" value="Peripla_BP_I"/>
</dbReference>
<comment type="catalytic activity">
    <reaction evidence="1 16">
        <text>GTP = 3',5'-cyclic GMP + diphosphate</text>
        <dbReference type="Rhea" id="RHEA:13665"/>
        <dbReference type="ChEBI" id="CHEBI:33019"/>
        <dbReference type="ChEBI" id="CHEBI:37565"/>
        <dbReference type="ChEBI" id="CHEBI:57746"/>
        <dbReference type="EC" id="4.6.1.2"/>
    </reaction>
</comment>
<feature type="domain" description="Guanylate cyclase" evidence="20">
    <location>
        <begin position="840"/>
        <end position="970"/>
    </location>
</feature>
<keyword evidence="13 15" id="KW-0456">Lyase</keyword>
<dbReference type="InterPro" id="IPR018297">
    <property type="entry name" value="A/G_cyclase_CS"/>
</dbReference>
<keyword evidence="8 18" id="KW-1133">Transmembrane helix</keyword>
<evidence type="ECO:0000256" key="1">
    <source>
        <dbReference type="ARBA" id="ARBA00001436"/>
    </source>
</evidence>
<dbReference type="PRINTS" id="PR00255">
    <property type="entry name" value="NATPEPTIDER"/>
</dbReference>
<dbReference type="SUPFAM" id="SSF55073">
    <property type="entry name" value="Nucleotide cyclase"/>
    <property type="match status" value="1"/>
</dbReference>
<dbReference type="PROSITE" id="PS50011">
    <property type="entry name" value="PROTEIN_KINASE_DOM"/>
    <property type="match status" value="1"/>
</dbReference>
<dbReference type="PROSITE" id="PS00452">
    <property type="entry name" value="GUANYLATE_CYCLASE_1"/>
    <property type="match status" value="1"/>
</dbReference>
<dbReference type="PROSITE" id="PS50125">
    <property type="entry name" value="GUANYLATE_CYCLASE_2"/>
    <property type="match status" value="1"/>
</dbReference>
<evidence type="ECO:0000256" key="3">
    <source>
        <dbReference type="ARBA" id="ARBA00012202"/>
    </source>
</evidence>
<dbReference type="CDD" id="cd07302">
    <property type="entry name" value="CHD"/>
    <property type="match status" value="1"/>
</dbReference>
<evidence type="ECO:0000256" key="15">
    <source>
        <dbReference type="RuleBase" id="RU000405"/>
    </source>
</evidence>
<dbReference type="InterPro" id="IPR001828">
    <property type="entry name" value="ANF_lig-bd_rcpt"/>
</dbReference>
<evidence type="ECO:0000256" key="5">
    <source>
        <dbReference type="ARBA" id="ARBA00022692"/>
    </source>
</evidence>
<evidence type="ECO:0000313" key="21">
    <source>
        <dbReference type="Proteomes" id="UP000694865"/>
    </source>
</evidence>
<evidence type="ECO:0000256" key="9">
    <source>
        <dbReference type="ARBA" id="ARBA00023134"/>
    </source>
</evidence>
<dbReference type="Gene3D" id="3.30.70.1230">
    <property type="entry name" value="Nucleotide cyclase"/>
    <property type="match status" value="1"/>
</dbReference>
<evidence type="ECO:0000256" key="11">
    <source>
        <dbReference type="ARBA" id="ARBA00023170"/>
    </source>
</evidence>
<dbReference type="SUPFAM" id="SSF53822">
    <property type="entry name" value="Periplasmic binding protein-like I"/>
    <property type="match status" value="1"/>
</dbReference>
<gene>
    <name evidence="22" type="primary">LOC100372872</name>
</gene>
<proteinExistence type="inferred from homology"/>
<dbReference type="SUPFAM" id="SSF56112">
    <property type="entry name" value="Protein kinase-like (PK-like)"/>
    <property type="match status" value="1"/>
</dbReference>
<dbReference type="PANTHER" id="PTHR11920">
    <property type="entry name" value="GUANYLYL CYCLASE"/>
    <property type="match status" value="1"/>
</dbReference>
<evidence type="ECO:0000256" key="6">
    <source>
        <dbReference type="ARBA" id="ARBA00022729"/>
    </source>
</evidence>
<keyword evidence="6" id="KW-0732">Signal</keyword>
<dbReference type="InterPro" id="IPR001245">
    <property type="entry name" value="Ser-Thr/Tyr_kinase_cat_dom"/>
</dbReference>
<keyword evidence="7" id="KW-0547">Nucleotide-binding</keyword>